<evidence type="ECO:0000256" key="1">
    <source>
        <dbReference type="SAM" id="MobiDB-lite"/>
    </source>
</evidence>
<sequence>MSSVACHHRPWTVYHIRRRQACHDIIALGKHPESDEARRGIASFPLDRHGGTTSAWYAIIVLGQHIRLENVRRVMPSWPLSRTHGRPTSGVAGDHLP</sequence>
<accession>A0A6N2ALN4</accession>
<dbReference type="PANTHER" id="PTHR33187">
    <property type="entry name" value="WU:FI09B08"/>
    <property type="match status" value="1"/>
</dbReference>
<feature type="region of interest" description="Disordered" evidence="1">
    <location>
        <begin position="78"/>
        <end position="97"/>
    </location>
</feature>
<dbReference type="EMBL" id="RXGB01038009">
    <property type="protein sequence ID" value="TMW80833.1"/>
    <property type="molecule type" value="Genomic_DNA"/>
</dbReference>
<organism evidence="2">
    <name type="scientific">Solanum chilense</name>
    <name type="common">Tomato</name>
    <name type="synonym">Lycopersicon chilense</name>
    <dbReference type="NCBI Taxonomy" id="4083"/>
    <lineage>
        <taxon>Eukaryota</taxon>
        <taxon>Viridiplantae</taxon>
        <taxon>Streptophyta</taxon>
        <taxon>Embryophyta</taxon>
        <taxon>Tracheophyta</taxon>
        <taxon>Spermatophyta</taxon>
        <taxon>Magnoliopsida</taxon>
        <taxon>eudicotyledons</taxon>
        <taxon>Gunneridae</taxon>
        <taxon>Pentapetalae</taxon>
        <taxon>asterids</taxon>
        <taxon>lamiids</taxon>
        <taxon>Solanales</taxon>
        <taxon>Solanaceae</taxon>
        <taxon>Solanoideae</taxon>
        <taxon>Solaneae</taxon>
        <taxon>Solanum</taxon>
        <taxon>Solanum subgen. Lycopersicon</taxon>
    </lineage>
</organism>
<name>A0A6N2ALN4_SOLCI</name>
<comment type="caution">
    <text evidence="2">The sequence shown here is derived from an EMBL/GenBank/DDBJ whole genome shotgun (WGS) entry which is preliminary data.</text>
</comment>
<reference evidence="2" key="1">
    <citation type="submission" date="2019-05" db="EMBL/GenBank/DDBJ databases">
        <title>The de novo reference genome and transcriptome assemblies of the wild tomato species Solanum chilense.</title>
        <authorList>
            <person name="Stam R."/>
            <person name="Nosenko T."/>
            <person name="Hoerger A.C."/>
            <person name="Stephan W."/>
            <person name="Seidel M.A."/>
            <person name="Kuhn J.M.M."/>
            <person name="Haberer G."/>
            <person name="Tellier A."/>
        </authorList>
    </citation>
    <scope>NUCLEOTIDE SEQUENCE</scope>
    <source>
        <tissue evidence="2">Mature leaves</tissue>
    </source>
</reference>
<dbReference type="AlphaFoldDB" id="A0A6N2ALN4"/>
<gene>
    <name evidence="2" type="ORF">EJD97_014620</name>
</gene>
<protein>
    <submittedName>
        <fullName evidence="2">Uncharacterized protein</fullName>
    </submittedName>
</protein>
<dbReference type="PANTHER" id="PTHR33187:SF11">
    <property type="entry name" value="AMINOTRANSFERASE-LIKE PLANT MOBILE DOMAIN-CONTAINING PROTEIN"/>
    <property type="match status" value="1"/>
</dbReference>
<evidence type="ECO:0000313" key="2">
    <source>
        <dbReference type="EMBL" id="TMW80833.1"/>
    </source>
</evidence>
<proteinExistence type="predicted"/>